<dbReference type="SUPFAM" id="SSF53474">
    <property type="entry name" value="alpha/beta-Hydrolases"/>
    <property type="match status" value="1"/>
</dbReference>
<dbReference type="PANTHER" id="PTHR43433">
    <property type="entry name" value="HYDROLASE, ALPHA/BETA FOLD FAMILY PROTEIN"/>
    <property type="match status" value="1"/>
</dbReference>
<dbReference type="PRINTS" id="PR00111">
    <property type="entry name" value="ABHYDROLASE"/>
</dbReference>
<evidence type="ECO:0000259" key="1">
    <source>
        <dbReference type="Pfam" id="PF00561"/>
    </source>
</evidence>
<dbReference type="AlphaFoldDB" id="A0A833N4Z9"/>
<organism evidence="2 3">
    <name type="scientific">Fluviispira multicolorata</name>
    <dbReference type="NCBI Taxonomy" id="2654512"/>
    <lineage>
        <taxon>Bacteria</taxon>
        <taxon>Pseudomonadati</taxon>
        <taxon>Bdellovibrionota</taxon>
        <taxon>Oligoflexia</taxon>
        <taxon>Silvanigrellales</taxon>
        <taxon>Silvanigrellaceae</taxon>
        <taxon>Fluviispira</taxon>
    </lineage>
</organism>
<proteinExistence type="predicted"/>
<feature type="domain" description="AB hydrolase-1" evidence="1">
    <location>
        <begin position="75"/>
        <end position="290"/>
    </location>
</feature>
<sequence>MNNLEFSSLPQSLFDAFLTEETGVQFLEFEGARIAFDFQPAKETCQNLLILVNGYQRSRLDFRAFRKKIERLSPNTATLSLDNRFCGETIVNDLESLSVQIMARDVCALAAIYCQKLNLNSFSLLGISMGGMIVQTLAAHNENVEKLFLVSTTAGGSGRIWPVHVNDPKNLKFKNNYITLESTKEHMFRYFGKRFLQGSPLLFDMMCKSILKARVENESNTDKGAEIQFYASAEFDGVSFLSQIKAKTFIISGNEDQIIPVENSYYLKENIESSNLKVYEGVGHLILVEEADKFVEDVSAFLI</sequence>
<dbReference type="Gene3D" id="3.40.50.1820">
    <property type="entry name" value="alpha/beta hydrolase"/>
    <property type="match status" value="1"/>
</dbReference>
<dbReference type="Pfam" id="PF00561">
    <property type="entry name" value="Abhydrolase_1"/>
    <property type="match status" value="1"/>
</dbReference>
<comment type="caution">
    <text evidence="2">The sequence shown here is derived from an EMBL/GenBank/DDBJ whole genome shotgun (WGS) entry which is preliminary data.</text>
</comment>
<keyword evidence="3" id="KW-1185">Reference proteome</keyword>
<dbReference type="GO" id="GO:0016787">
    <property type="term" value="F:hydrolase activity"/>
    <property type="evidence" value="ECO:0007669"/>
    <property type="project" value="UniProtKB-KW"/>
</dbReference>
<name>A0A833N4Z9_9BACT</name>
<dbReference type="PANTHER" id="PTHR43433:SF5">
    <property type="entry name" value="AB HYDROLASE-1 DOMAIN-CONTAINING PROTEIN"/>
    <property type="match status" value="1"/>
</dbReference>
<keyword evidence="2" id="KW-0378">Hydrolase</keyword>
<evidence type="ECO:0000313" key="2">
    <source>
        <dbReference type="EMBL" id="KAB8033352.1"/>
    </source>
</evidence>
<dbReference type="EMBL" id="WFLN01000004">
    <property type="protein sequence ID" value="KAB8033352.1"/>
    <property type="molecule type" value="Genomic_DNA"/>
</dbReference>
<dbReference type="InterPro" id="IPR029058">
    <property type="entry name" value="AB_hydrolase_fold"/>
</dbReference>
<reference evidence="2 3" key="1">
    <citation type="submission" date="2019-10" db="EMBL/GenBank/DDBJ databases">
        <title>New genus of Silvanigrellaceae.</title>
        <authorList>
            <person name="Pitt A."/>
            <person name="Hahn M.W."/>
        </authorList>
    </citation>
    <scope>NUCLEOTIDE SEQUENCE [LARGE SCALE GENOMIC DNA]</scope>
    <source>
        <strain evidence="2 3">33A1-SZDP</strain>
    </source>
</reference>
<dbReference type="InterPro" id="IPR050471">
    <property type="entry name" value="AB_hydrolase"/>
</dbReference>
<protein>
    <submittedName>
        <fullName evidence="2">Alpha/beta fold hydrolase</fullName>
    </submittedName>
</protein>
<accession>A0A833N4Z9</accession>
<gene>
    <name evidence="2" type="ORF">GCL57_01235</name>
</gene>
<dbReference type="InterPro" id="IPR000073">
    <property type="entry name" value="AB_hydrolase_1"/>
</dbReference>
<evidence type="ECO:0000313" key="3">
    <source>
        <dbReference type="Proteomes" id="UP000442694"/>
    </source>
</evidence>
<dbReference type="RefSeq" id="WP_152211438.1">
    <property type="nucleotide sequence ID" value="NZ_WFLN01000004.1"/>
</dbReference>
<dbReference type="Proteomes" id="UP000442694">
    <property type="component" value="Unassembled WGS sequence"/>
</dbReference>